<feature type="compositionally biased region" description="Polar residues" evidence="1">
    <location>
        <begin position="137"/>
        <end position="165"/>
    </location>
</feature>
<feature type="region of interest" description="Disordered" evidence="1">
    <location>
        <begin position="137"/>
        <end position="208"/>
    </location>
</feature>
<gene>
    <name evidence="2" type="ORF">BGW38_003641</name>
</gene>
<dbReference type="EMBL" id="JAABOA010002407">
    <property type="protein sequence ID" value="KAF9579910.1"/>
    <property type="molecule type" value="Genomic_DNA"/>
</dbReference>
<protein>
    <submittedName>
        <fullName evidence="2">Uncharacterized protein</fullName>
    </submittedName>
</protein>
<dbReference type="OrthoDB" id="2375366at2759"/>
<proteinExistence type="predicted"/>
<organism evidence="2 3">
    <name type="scientific">Lunasporangiospora selenospora</name>
    <dbReference type="NCBI Taxonomy" id="979761"/>
    <lineage>
        <taxon>Eukaryota</taxon>
        <taxon>Fungi</taxon>
        <taxon>Fungi incertae sedis</taxon>
        <taxon>Mucoromycota</taxon>
        <taxon>Mortierellomycotina</taxon>
        <taxon>Mortierellomycetes</taxon>
        <taxon>Mortierellales</taxon>
        <taxon>Mortierellaceae</taxon>
        <taxon>Lunasporangiospora</taxon>
    </lineage>
</organism>
<sequence length="539" mass="60411">MDSKRTNRVDENDGNKRASKRAKDYQKQESEIVPGDVVAWVRKRIERNEEISMVSFSNAFELTHEEDAHAVFMSLLSLNFLPATLKNAISKKYEIWRKNDGVVFWTWRSAARKVDVSTVRTVEDLVDRAQQFTSMILQPTSNGLGSDATSRQTPSEHTTSTTSAPESEDEADLDSNPGVDSESKEENAEPESEEMNGANTVPIPPIPADMPAGHLRLFKHARNCLQQYQKKGGKGKALIKDAMVSMSCVLNLYASEIEKYFEDEDLNLARQSCFREGFNQDHVVIETLQPLREVLKEGIDELSCYIRVRRGEIAQRSLAGTSGPQDRIHDQILSVVQHLCSFIMDPPFGSSPPSEQDCSHQWAAIFSLLKSRNISMHTSGENELANLEIKAPSACESVLIQQNRKNIRINRCIQLALHRIGLDAAIIAGDIVGYLGVFYVIQRYGDIFVCGPVTADTVFIPTNSTELEEFLDGESLSVIINFVRSVDKLSTDVADLRQKHKLRQARNAMVQRIGPRCVTPPPKPKTFQDTVLFTPTTKR</sequence>
<evidence type="ECO:0000313" key="3">
    <source>
        <dbReference type="Proteomes" id="UP000780801"/>
    </source>
</evidence>
<evidence type="ECO:0000256" key="1">
    <source>
        <dbReference type="SAM" id="MobiDB-lite"/>
    </source>
</evidence>
<comment type="caution">
    <text evidence="2">The sequence shown here is derived from an EMBL/GenBank/DDBJ whole genome shotgun (WGS) entry which is preliminary data.</text>
</comment>
<feature type="region of interest" description="Disordered" evidence="1">
    <location>
        <begin position="1"/>
        <end position="28"/>
    </location>
</feature>
<reference evidence="2" key="1">
    <citation type="journal article" date="2020" name="Fungal Divers.">
        <title>Resolving the Mortierellaceae phylogeny through synthesis of multi-gene phylogenetics and phylogenomics.</title>
        <authorList>
            <person name="Vandepol N."/>
            <person name="Liber J."/>
            <person name="Desiro A."/>
            <person name="Na H."/>
            <person name="Kennedy M."/>
            <person name="Barry K."/>
            <person name="Grigoriev I.V."/>
            <person name="Miller A.N."/>
            <person name="O'Donnell K."/>
            <person name="Stajich J.E."/>
            <person name="Bonito G."/>
        </authorList>
    </citation>
    <scope>NUCLEOTIDE SEQUENCE</scope>
    <source>
        <strain evidence="2">KOD1015</strain>
    </source>
</reference>
<dbReference type="Proteomes" id="UP000780801">
    <property type="component" value="Unassembled WGS sequence"/>
</dbReference>
<accession>A0A9P6KCQ0</accession>
<evidence type="ECO:0000313" key="2">
    <source>
        <dbReference type="EMBL" id="KAF9579910.1"/>
    </source>
</evidence>
<dbReference type="AlphaFoldDB" id="A0A9P6KCQ0"/>
<name>A0A9P6KCQ0_9FUNG</name>
<keyword evidence="3" id="KW-1185">Reference proteome</keyword>